<dbReference type="GO" id="GO:0007059">
    <property type="term" value="P:chromosome segregation"/>
    <property type="evidence" value="ECO:0007669"/>
    <property type="project" value="UniProtKB-KW"/>
</dbReference>
<dbReference type="EMBL" id="VIFM01000172">
    <property type="protein sequence ID" value="TQF11741.1"/>
    <property type="molecule type" value="Genomic_DNA"/>
</dbReference>
<dbReference type="Pfam" id="PF13491">
    <property type="entry name" value="FtsK_4TM"/>
    <property type="match status" value="1"/>
</dbReference>
<evidence type="ECO:0000313" key="18">
    <source>
        <dbReference type="EMBL" id="TQF11741.1"/>
    </source>
</evidence>
<feature type="transmembrane region" description="Helical" evidence="16">
    <location>
        <begin position="206"/>
        <end position="229"/>
    </location>
</feature>
<dbReference type="InterPro" id="IPR025199">
    <property type="entry name" value="FtsK_4TM"/>
</dbReference>
<sequence>MSGTFRPGWSDCRKIDQTPSLPTLATGIATARYAAETRRGKKVMTAKKGRAEKAVLSRQEIATRRKALADKRRKAGAEGGDGSAGRAITGVFLLAASLLSLLAVATFDAHDRVGPGFRNAVGPMGHLIAETLRGMLGVCAYLAPVGGLYTAMVLFVGSRERKRGPQIISLVLLTVSISVLAQLMFAGDKGWAHPPGGALGAGLGGVMEGLFSTVGTVILVTAISAAALIVGTQYTFFKLCSLVWAGLSVLGRRVAESANVFWEAQKASYKVRQERAAEEKLEEAAFLAQIEADEEELAEAERAAEEAEAAEAEAMAEEAVRLARQNEKEQALAAKLALKDGREKGEKRKALPLPAETDSLPPTSSPALPADNRLALRAEKRPAPGADPAWAASFLAPAPHSTPIVPEGVEPPRSRRKTPNIVTGPGTPPVAALPENHEPAPAAPIIAAPAPQPVAQAPAPAPAPATPAAARMPLIVAPKALAAPTGKKAQDQFEFVGDRKSFSLPPLDVLECDKQERSELDKDAFLSTAEKLRAKLADFGIVGEVVEIRPGPVVTMYEFLPGPGIKVSKIAALADDLAMAMEAMRVRIVAPIPGKGVVGIEVPNKDRETVYLKEIAEQDAFIKSASKLTMCVGKDIEGMPYVFDLAKAPHLLIAGTTGSGKSVAVNSMIMSILLKSTPEEVRFIMVDPKMLELSIYEGIPHLLLPVVTDPKKAALALRWAVEEMERRYQLLSEAGVRNIAGYNKLVESSATEVKGASGTPEAAPKKKSKPKKMLVLDVEGGDKPASSGDGLGVAVPRDDDELHEAQGSDAPDEVPEVEAEADDESDVPFVSAGDKPEKKELKKLPYIVVIIDELADLMMVASREVETYVARLAQMARASGIHLMVATQRPSTDVVTGVIKANFPTRISFMLRSKPDSMTILGTVGAEALLGMGDMLIMPPTSAHLQRVHGAYVSENEIKKAVDHLKAQGKPVFDESILKPRDEDVESGGEEDELSDELYDQALATVSEMRAVSISMLQRKMRIGYNRAARMIERMERDGVVGAADGAKPREVLIRGVGDMPGAGAM</sequence>
<feature type="domain" description="FtsK" evidence="17">
    <location>
        <begin position="638"/>
        <end position="918"/>
    </location>
</feature>
<protein>
    <submittedName>
        <fullName evidence="18">DNA translocase FtsK</fullName>
    </submittedName>
</protein>
<feature type="transmembrane region" description="Helical" evidence="16">
    <location>
        <begin position="167"/>
        <end position="186"/>
    </location>
</feature>
<feature type="compositionally biased region" description="Acidic residues" evidence="15">
    <location>
        <begin position="810"/>
        <end position="826"/>
    </location>
</feature>
<feature type="coiled-coil region" evidence="14">
    <location>
        <begin position="283"/>
        <end position="332"/>
    </location>
</feature>
<evidence type="ECO:0000256" key="3">
    <source>
        <dbReference type="ARBA" id="ARBA00022475"/>
    </source>
</evidence>
<keyword evidence="12" id="KW-0131">Cell cycle</keyword>
<accession>A0A540WRV2</accession>
<feature type="compositionally biased region" description="Basic and acidic residues" evidence="15">
    <location>
        <begin position="338"/>
        <end position="349"/>
    </location>
</feature>
<dbReference type="Gene3D" id="3.30.980.40">
    <property type="match status" value="1"/>
</dbReference>
<feature type="binding site" evidence="13">
    <location>
        <begin position="655"/>
        <end position="662"/>
    </location>
    <ligand>
        <name>ATP</name>
        <dbReference type="ChEBI" id="CHEBI:30616"/>
    </ligand>
</feature>
<comment type="subcellular location">
    <subcellularLocation>
        <location evidence="1">Cell membrane</location>
        <topology evidence="1">Multi-pass membrane protein</topology>
    </subcellularLocation>
</comment>
<evidence type="ECO:0000256" key="5">
    <source>
        <dbReference type="ARBA" id="ARBA00022692"/>
    </source>
</evidence>
<evidence type="ECO:0000256" key="12">
    <source>
        <dbReference type="ARBA" id="ARBA00023306"/>
    </source>
</evidence>
<dbReference type="Pfam" id="PF17854">
    <property type="entry name" value="FtsK_alpha"/>
    <property type="match status" value="1"/>
</dbReference>
<evidence type="ECO:0000256" key="15">
    <source>
        <dbReference type="SAM" id="MobiDB-lite"/>
    </source>
</evidence>
<dbReference type="GO" id="GO:0005886">
    <property type="term" value="C:plasma membrane"/>
    <property type="evidence" value="ECO:0007669"/>
    <property type="project" value="UniProtKB-SubCell"/>
</dbReference>
<feature type="region of interest" description="Disordered" evidence="15">
    <location>
        <begin position="338"/>
        <end position="369"/>
    </location>
</feature>
<dbReference type="InterPro" id="IPR036390">
    <property type="entry name" value="WH_DNA-bd_sf"/>
</dbReference>
<evidence type="ECO:0000256" key="2">
    <source>
        <dbReference type="ARBA" id="ARBA00006474"/>
    </source>
</evidence>
<keyword evidence="9 16" id="KW-1133">Transmembrane helix</keyword>
<evidence type="ECO:0000256" key="13">
    <source>
        <dbReference type="PROSITE-ProRule" id="PRU00289"/>
    </source>
</evidence>
<keyword evidence="14" id="KW-0175">Coiled coil</keyword>
<feature type="transmembrane region" description="Helical" evidence="16">
    <location>
        <begin position="236"/>
        <end position="255"/>
    </location>
</feature>
<dbReference type="InterPro" id="IPR002543">
    <property type="entry name" value="FtsK_dom"/>
</dbReference>
<organism evidence="18 19">
    <name type="scientific">Myxococcus llanfairpwllgwyngyllgogerychwyrndrobwllllantysiliogogogochensis</name>
    <dbReference type="NCBI Taxonomy" id="2590453"/>
    <lineage>
        <taxon>Bacteria</taxon>
        <taxon>Pseudomonadati</taxon>
        <taxon>Myxococcota</taxon>
        <taxon>Myxococcia</taxon>
        <taxon>Myxococcales</taxon>
        <taxon>Cystobacterineae</taxon>
        <taxon>Myxococcaceae</taxon>
        <taxon>Myxococcus</taxon>
    </lineage>
</organism>
<evidence type="ECO:0000256" key="16">
    <source>
        <dbReference type="SAM" id="Phobius"/>
    </source>
</evidence>
<comment type="similarity">
    <text evidence="2">Belongs to the FtsK/SpoIIIE/SftA family.</text>
</comment>
<dbReference type="GO" id="GO:0003677">
    <property type="term" value="F:DNA binding"/>
    <property type="evidence" value="ECO:0007669"/>
    <property type="project" value="UniProtKB-KW"/>
</dbReference>
<evidence type="ECO:0000256" key="6">
    <source>
        <dbReference type="ARBA" id="ARBA00022741"/>
    </source>
</evidence>
<gene>
    <name evidence="18" type="ORF">FJV41_32655</name>
</gene>
<feature type="transmembrane region" description="Helical" evidence="16">
    <location>
        <begin position="87"/>
        <end position="107"/>
    </location>
</feature>
<dbReference type="Gene3D" id="1.10.10.10">
    <property type="entry name" value="Winged helix-like DNA-binding domain superfamily/Winged helix DNA-binding domain"/>
    <property type="match status" value="1"/>
</dbReference>
<dbReference type="InterPro" id="IPR036388">
    <property type="entry name" value="WH-like_DNA-bd_sf"/>
</dbReference>
<keyword evidence="4" id="KW-0132">Cell division</keyword>
<keyword evidence="10" id="KW-0238">DNA-binding</keyword>
<name>A0A540WRV2_9BACT</name>
<dbReference type="PANTHER" id="PTHR22683:SF41">
    <property type="entry name" value="DNA TRANSLOCASE FTSK"/>
    <property type="match status" value="1"/>
</dbReference>
<keyword evidence="8 13" id="KW-0067">ATP-binding</keyword>
<evidence type="ECO:0000256" key="11">
    <source>
        <dbReference type="ARBA" id="ARBA00023136"/>
    </source>
</evidence>
<dbReference type="Gene3D" id="3.40.50.300">
    <property type="entry name" value="P-loop containing nucleotide triphosphate hydrolases"/>
    <property type="match status" value="1"/>
</dbReference>
<evidence type="ECO:0000256" key="9">
    <source>
        <dbReference type="ARBA" id="ARBA00022989"/>
    </source>
</evidence>
<feature type="region of interest" description="Disordered" evidence="15">
    <location>
        <begin position="750"/>
        <end position="771"/>
    </location>
</feature>
<dbReference type="SUPFAM" id="SSF46785">
    <property type="entry name" value="Winged helix' DNA-binding domain"/>
    <property type="match status" value="1"/>
</dbReference>
<dbReference type="Pfam" id="PF09397">
    <property type="entry name" value="FtsK_gamma"/>
    <property type="match status" value="1"/>
</dbReference>
<dbReference type="PROSITE" id="PS50901">
    <property type="entry name" value="FTSK"/>
    <property type="match status" value="1"/>
</dbReference>
<proteinExistence type="inferred from homology"/>
<keyword evidence="3" id="KW-1003">Cell membrane</keyword>
<dbReference type="SUPFAM" id="SSF52540">
    <property type="entry name" value="P-loop containing nucleoside triphosphate hydrolases"/>
    <property type="match status" value="1"/>
</dbReference>
<evidence type="ECO:0000256" key="7">
    <source>
        <dbReference type="ARBA" id="ARBA00022829"/>
    </source>
</evidence>
<dbReference type="AlphaFoldDB" id="A0A540WRV2"/>
<evidence type="ECO:0000256" key="14">
    <source>
        <dbReference type="SAM" id="Coils"/>
    </source>
</evidence>
<keyword evidence="7" id="KW-0159">Chromosome partition</keyword>
<feature type="region of interest" description="Disordered" evidence="15">
    <location>
        <begin position="802"/>
        <end position="833"/>
    </location>
</feature>
<dbReference type="InterPro" id="IPR018541">
    <property type="entry name" value="Ftsk_gamma"/>
</dbReference>
<keyword evidence="11 16" id="KW-0472">Membrane</keyword>
<evidence type="ECO:0000256" key="10">
    <source>
        <dbReference type="ARBA" id="ARBA00023125"/>
    </source>
</evidence>
<keyword evidence="19" id="KW-1185">Reference proteome</keyword>
<feature type="transmembrane region" description="Helical" evidence="16">
    <location>
        <begin position="134"/>
        <end position="155"/>
    </location>
</feature>
<dbReference type="InterPro" id="IPR050206">
    <property type="entry name" value="FtsK/SpoIIIE/SftA"/>
</dbReference>
<dbReference type="PANTHER" id="PTHR22683">
    <property type="entry name" value="SPORULATION PROTEIN RELATED"/>
    <property type="match status" value="1"/>
</dbReference>
<comment type="caution">
    <text evidence="18">The sequence shown here is derived from an EMBL/GenBank/DDBJ whole genome shotgun (WGS) entry which is preliminary data.</text>
</comment>
<keyword evidence="5 16" id="KW-0812">Transmembrane</keyword>
<evidence type="ECO:0000256" key="1">
    <source>
        <dbReference type="ARBA" id="ARBA00004651"/>
    </source>
</evidence>
<dbReference type="GO" id="GO:0005524">
    <property type="term" value="F:ATP binding"/>
    <property type="evidence" value="ECO:0007669"/>
    <property type="project" value="UniProtKB-UniRule"/>
</dbReference>
<feature type="region of interest" description="Disordered" evidence="15">
    <location>
        <begin position="402"/>
        <end position="426"/>
    </location>
</feature>
<dbReference type="InterPro" id="IPR027417">
    <property type="entry name" value="P-loop_NTPase"/>
</dbReference>
<dbReference type="Pfam" id="PF01580">
    <property type="entry name" value="FtsK_SpoIIIE"/>
    <property type="match status" value="1"/>
</dbReference>
<keyword evidence="6 13" id="KW-0547">Nucleotide-binding</keyword>
<evidence type="ECO:0000256" key="4">
    <source>
        <dbReference type="ARBA" id="ARBA00022618"/>
    </source>
</evidence>
<evidence type="ECO:0000313" key="19">
    <source>
        <dbReference type="Proteomes" id="UP000315369"/>
    </source>
</evidence>
<dbReference type="GO" id="GO:0051301">
    <property type="term" value="P:cell division"/>
    <property type="evidence" value="ECO:0007669"/>
    <property type="project" value="UniProtKB-KW"/>
</dbReference>
<feature type="compositionally biased region" description="Low complexity" evidence="15">
    <location>
        <begin position="357"/>
        <end position="369"/>
    </location>
</feature>
<dbReference type="SMART" id="SM00843">
    <property type="entry name" value="Ftsk_gamma"/>
    <property type="match status" value="1"/>
</dbReference>
<dbReference type="OrthoDB" id="9807790at2"/>
<reference evidence="18 19" key="1">
    <citation type="submission" date="2019-06" db="EMBL/GenBank/DDBJ databases">
        <authorList>
            <person name="Livingstone P."/>
            <person name="Whitworth D."/>
        </authorList>
    </citation>
    <scope>NUCLEOTIDE SEQUENCE [LARGE SCALE GENOMIC DNA]</scope>
    <source>
        <strain evidence="18 19">AM401</strain>
    </source>
</reference>
<dbReference type="InterPro" id="IPR041027">
    <property type="entry name" value="FtsK_alpha"/>
</dbReference>
<evidence type="ECO:0000256" key="8">
    <source>
        <dbReference type="ARBA" id="ARBA00022840"/>
    </source>
</evidence>
<dbReference type="Proteomes" id="UP000315369">
    <property type="component" value="Unassembled WGS sequence"/>
</dbReference>
<evidence type="ECO:0000259" key="17">
    <source>
        <dbReference type="PROSITE" id="PS50901"/>
    </source>
</evidence>